<protein>
    <submittedName>
        <fullName evidence="1">Uncharacterized protein</fullName>
    </submittedName>
</protein>
<dbReference type="RefSeq" id="WP_070124160.1">
    <property type="nucleotide sequence ID" value="NZ_MDHN01000010.1"/>
</dbReference>
<gene>
    <name evidence="1" type="ORF">BFC18_06605</name>
</gene>
<keyword evidence="2" id="KW-1185">Reference proteome</keyword>
<evidence type="ECO:0000313" key="1">
    <source>
        <dbReference type="EMBL" id="OFC71820.1"/>
    </source>
</evidence>
<organism evidence="1 2">
    <name type="scientific">Alteromonas confluentis</name>
    <dbReference type="NCBI Taxonomy" id="1656094"/>
    <lineage>
        <taxon>Bacteria</taxon>
        <taxon>Pseudomonadati</taxon>
        <taxon>Pseudomonadota</taxon>
        <taxon>Gammaproteobacteria</taxon>
        <taxon>Alteromonadales</taxon>
        <taxon>Alteromonadaceae</taxon>
        <taxon>Alteromonas/Salinimonas group</taxon>
        <taxon>Alteromonas</taxon>
    </lineage>
</organism>
<evidence type="ECO:0000313" key="2">
    <source>
        <dbReference type="Proteomes" id="UP000175691"/>
    </source>
</evidence>
<reference evidence="1 2" key="1">
    <citation type="submission" date="2016-08" db="EMBL/GenBank/DDBJ databases">
        <authorList>
            <person name="Seilhamer J.J."/>
        </authorList>
    </citation>
    <scope>NUCLEOTIDE SEQUENCE [LARGE SCALE GENOMIC DNA]</scope>
    <source>
        <strain evidence="1 2">KCTC 42603</strain>
    </source>
</reference>
<sequence>MTVTTYDFPDAVPTGTGLFVLRFNSQLDTNDYSGHEFVVDNAGERWMVRRHWPVLFAEERDELYKLLARLRGPVNKVRMKDPKFTAQKGTWAGSPVVDGGGQYGLYVDVRNFGPSQMVAAALDRFMIGGQLLEVRDDVTSNASGKARIYLNNELRNIPANGTTLISDVNGLSSTCRWTNPKQVEALAGNKRIYRDVTLDFMESFT</sequence>
<name>A0A1E7ZEA1_9ALTE</name>
<proteinExistence type="predicted"/>
<dbReference type="EMBL" id="MDHN01000010">
    <property type="protein sequence ID" value="OFC71820.1"/>
    <property type="molecule type" value="Genomic_DNA"/>
</dbReference>
<comment type="caution">
    <text evidence="1">The sequence shown here is derived from an EMBL/GenBank/DDBJ whole genome shotgun (WGS) entry which is preliminary data.</text>
</comment>
<dbReference type="STRING" id="1656094.BFC18_06605"/>
<dbReference type="AlphaFoldDB" id="A0A1E7ZEA1"/>
<dbReference type="Proteomes" id="UP000175691">
    <property type="component" value="Unassembled WGS sequence"/>
</dbReference>
<accession>A0A1E7ZEA1</accession>
<dbReference type="OrthoDB" id="6336295at2"/>